<dbReference type="GO" id="GO:0005886">
    <property type="term" value="C:plasma membrane"/>
    <property type="evidence" value="ECO:0007669"/>
    <property type="project" value="UniProtKB-SubCell"/>
</dbReference>
<keyword evidence="4 9" id="KW-0812">Transmembrane</keyword>
<evidence type="ECO:0000256" key="4">
    <source>
        <dbReference type="ARBA" id="ARBA00022692"/>
    </source>
</evidence>
<gene>
    <name evidence="11" type="primary">LOC106173534</name>
    <name evidence="9" type="synonym">inx</name>
</gene>
<dbReference type="KEGG" id="lak:106173534"/>
<dbReference type="PANTHER" id="PTHR11893">
    <property type="entry name" value="INNEXIN"/>
    <property type="match status" value="1"/>
</dbReference>
<feature type="transmembrane region" description="Helical" evidence="9">
    <location>
        <begin position="114"/>
        <end position="132"/>
    </location>
</feature>
<protein>
    <recommendedName>
        <fullName evidence="9">Innexin</fullName>
    </recommendedName>
</protein>
<evidence type="ECO:0000256" key="8">
    <source>
        <dbReference type="ARBA" id="ARBA00023303"/>
    </source>
</evidence>
<feature type="transmembrane region" description="Helical" evidence="9">
    <location>
        <begin position="305"/>
        <end position="328"/>
    </location>
</feature>
<dbReference type="RefSeq" id="XP_013410146.1">
    <property type="nucleotide sequence ID" value="XM_013554692.1"/>
</dbReference>
<dbReference type="AlphaFoldDB" id="A0A1S3JJ43"/>
<name>A0A1S3JJ43_LINAN</name>
<evidence type="ECO:0000256" key="9">
    <source>
        <dbReference type="RuleBase" id="RU010713"/>
    </source>
</evidence>
<comment type="subcellular location">
    <subcellularLocation>
        <location evidence="1 9">Cell membrane</location>
        <topology evidence="1 9">Multi-pass membrane protein</topology>
    </subcellularLocation>
</comment>
<feature type="transmembrane region" description="Helical" evidence="9">
    <location>
        <begin position="191"/>
        <end position="209"/>
    </location>
</feature>
<dbReference type="GO" id="GO:0034220">
    <property type="term" value="P:monoatomic ion transmembrane transport"/>
    <property type="evidence" value="ECO:0007669"/>
    <property type="project" value="UniProtKB-KW"/>
</dbReference>
<keyword evidence="7 9" id="KW-0472">Membrane</keyword>
<dbReference type="Proteomes" id="UP000085678">
    <property type="component" value="Unplaced"/>
</dbReference>
<evidence type="ECO:0000256" key="3">
    <source>
        <dbReference type="ARBA" id="ARBA00022475"/>
    </source>
</evidence>
<keyword evidence="5 9" id="KW-1133">Transmembrane helix</keyword>
<keyword evidence="2 9" id="KW-0813">Transport</keyword>
<dbReference type="PROSITE" id="PS51013">
    <property type="entry name" value="PANNEXIN"/>
    <property type="match status" value="1"/>
</dbReference>
<dbReference type="GeneID" id="106173534"/>
<comment type="function">
    <text evidence="9">Structural component of the gap junctions.</text>
</comment>
<reference evidence="11" key="1">
    <citation type="submission" date="2025-08" db="UniProtKB">
        <authorList>
            <consortium name="RefSeq"/>
        </authorList>
    </citation>
    <scope>IDENTIFICATION</scope>
    <source>
        <tissue evidence="11">Gonads</tissue>
    </source>
</reference>
<keyword evidence="6 9" id="KW-0406">Ion transport</keyword>
<keyword evidence="3" id="KW-1003">Cell membrane</keyword>
<evidence type="ECO:0000256" key="6">
    <source>
        <dbReference type="ARBA" id="ARBA00023065"/>
    </source>
</evidence>
<evidence type="ECO:0000256" key="1">
    <source>
        <dbReference type="ARBA" id="ARBA00004651"/>
    </source>
</evidence>
<evidence type="ECO:0000256" key="7">
    <source>
        <dbReference type="ARBA" id="ARBA00023136"/>
    </source>
</evidence>
<evidence type="ECO:0000256" key="2">
    <source>
        <dbReference type="ARBA" id="ARBA00022448"/>
    </source>
</evidence>
<evidence type="ECO:0000313" key="11">
    <source>
        <dbReference type="RefSeq" id="XP_013410146.1"/>
    </source>
</evidence>
<accession>A0A1S3JJ43</accession>
<keyword evidence="10" id="KW-1185">Reference proteome</keyword>
<sequence length="418" mass="47568">MGSLDAISKLGRSLARGGGDFFLRLNYIYTPIFLAVLSAISFLLILVYVPVPLTVTSSCWTPAHFTEAHVSYVQAVCAPGGPGQKYEWLEPGDMRQPNKTEIKIPETPRPNHRMPLWFLFQAILFIVPIFFWKAAIGRTGINVDDVTHDSNEKMVEKFVRQFDQYFGNLRKKRENFPCAPLDNLCLHINKLFGFYLILVFIVLKIWYIYNITLQFNVMSSALGREVGPSTILFKNMTANAAPQRILENANDTNSTTLNESESPFYLCDFSIRQVSNVQRYTVQCFATIRPGSSPSPLMDDLYKILVVWLSFLFVANIYSFLSFLVTVCRAHVPIKHQLLLARLQPEEHQRQLADEFVDSYLTQDGAFLLGMIDKNTNKGVATDILEALWERYLTKKQEGDASGNASETEKMYPNLQQV</sequence>
<evidence type="ECO:0000256" key="5">
    <source>
        <dbReference type="ARBA" id="ARBA00022989"/>
    </source>
</evidence>
<dbReference type="GO" id="GO:0005921">
    <property type="term" value="C:gap junction"/>
    <property type="evidence" value="ECO:0007669"/>
    <property type="project" value="UniProtKB-UniRule"/>
</dbReference>
<feature type="transmembrane region" description="Helical" evidence="9">
    <location>
        <begin position="21"/>
        <end position="48"/>
    </location>
</feature>
<dbReference type="InterPro" id="IPR000990">
    <property type="entry name" value="Innexin"/>
</dbReference>
<dbReference type="PANTHER" id="PTHR11893:SF36">
    <property type="entry name" value="INNEXIN-5"/>
    <property type="match status" value="1"/>
</dbReference>
<comment type="similarity">
    <text evidence="9">Belongs to the pannexin family.</text>
</comment>
<dbReference type="Pfam" id="PF00876">
    <property type="entry name" value="Innexin"/>
    <property type="match status" value="1"/>
</dbReference>
<evidence type="ECO:0000313" key="10">
    <source>
        <dbReference type="Proteomes" id="UP000085678"/>
    </source>
</evidence>
<dbReference type="InParanoid" id="A0A1S3JJ43"/>
<proteinExistence type="inferred from homology"/>
<organism evidence="10 11">
    <name type="scientific">Lingula anatina</name>
    <name type="common">Brachiopod</name>
    <name type="synonym">Lingula unguis</name>
    <dbReference type="NCBI Taxonomy" id="7574"/>
    <lineage>
        <taxon>Eukaryota</taxon>
        <taxon>Metazoa</taxon>
        <taxon>Spiralia</taxon>
        <taxon>Lophotrochozoa</taxon>
        <taxon>Brachiopoda</taxon>
        <taxon>Linguliformea</taxon>
        <taxon>Lingulata</taxon>
        <taxon>Lingulida</taxon>
        <taxon>Linguloidea</taxon>
        <taxon>Lingulidae</taxon>
        <taxon>Lingula</taxon>
    </lineage>
</organism>
<keyword evidence="8 9" id="KW-0407">Ion channel</keyword>
<dbReference type="OrthoDB" id="10575298at2759"/>